<evidence type="ECO:0000256" key="10">
    <source>
        <dbReference type="RuleBase" id="RU000488"/>
    </source>
</evidence>
<dbReference type="GO" id="GO:0055085">
    <property type="term" value="P:transmembrane transport"/>
    <property type="evidence" value="ECO:0007669"/>
    <property type="project" value="InterPro"/>
</dbReference>
<keyword evidence="7" id="KW-0496">Mitochondrion</keyword>
<keyword evidence="5" id="KW-0999">Mitochondrion inner membrane</keyword>
<dbReference type="InterPro" id="IPR002067">
    <property type="entry name" value="MCP"/>
</dbReference>
<evidence type="ECO:0000256" key="3">
    <source>
        <dbReference type="ARBA" id="ARBA00022692"/>
    </source>
</evidence>
<dbReference type="InterPro" id="IPR018108">
    <property type="entry name" value="MCP_transmembrane"/>
</dbReference>
<name>A0A9P8PTD5_9ASCO</name>
<evidence type="ECO:0000256" key="7">
    <source>
        <dbReference type="ARBA" id="ARBA00023128"/>
    </source>
</evidence>
<protein>
    <recommendedName>
        <fullName evidence="13">Mitochondrial carrier</fullName>
    </recommendedName>
</protein>
<evidence type="ECO:0000256" key="9">
    <source>
        <dbReference type="PROSITE-ProRule" id="PRU00282"/>
    </source>
</evidence>
<proteinExistence type="inferred from homology"/>
<dbReference type="PRINTS" id="PR00926">
    <property type="entry name" value="MITOCARRIER"/>
</dbReference>
<dbReference type="PANTHER" id="PTHR24089">
    <property type="entry name" value="SOLUTE CARRIER FAMILY 25"/>
    <property type="match status" value="1"/>
</dbReference>
<dbReference type="Pfam" id="PF00153">
    <property type="entry name" value="Mito_carr"/>
    <property type="match status" value="3"/>
</dbReference>
<evidence type="ECO:0000256" key="5">
    <source>
        <dbReference type="ARBA" id="ARBA00022792"/>
    </source>
</evidence>
<evidence type="ECO:0000256" key="4">
    <source>
        <dbReference type="ARBA" id="ARBA00022737"/>
    </source>
</evidence>
<keyword evidence="3 9" id="KW-0812">Transmembrane</keyword>
<sequence>MENKPSAFSLPEPALSLVSGGIAGALSRTAVSPIERVKVLQQVQGSTNSYQGVFGSVHQIWREEGYRGLYRGNGINCIRVFPYSAVQYASYQRMKRFLARPDGSLSTESRLVAGTVAGFLSVLVSYPMDLVKTRLSVQTAQLRNLKSRAPIEKPPGMWQSLVNIYRNEGGIPALYRGIMPTSWGVAPYTALNFTMYESMKELVPEQHRKNPAIALTLGAISGGVGQTIIYPMDVLRRRFQVATLGGGEMGFQYKSTVDALVQIVRKEGYKGLYKGLPANIWKICPSMAVQWMSYDLIRNLLQ</sequence>
<keyword evidence="4" id="KW-0677">Repeat</keyword>
<reference evidence="11" key="2">
    <citation type="submission" date="2021-01" db="EMBL/GenBank/DDBJ databases">
        <authorList>
            <person name="Schikora-Tamarit M.A."/>
        </authorList>
    </citation>
    <scope>NUCLEOTIDE SEQUENCE</scope>
    <source>
        <strain evidence="11">NCAIM Y.01608</strain>
    </source>
</reference>
<keyword evidence="8 9" id="KW-0472">Membrane</keyword>
<evidence type="ECO:0008006" key="13">
    <source>
        <dbReference type="Google" id="ProtNLM"/>
    </source>
</evidence>
<gene>
    <name evidence="11" type="ORF">OGATHE_000648</name>
</gene>
<dbReference type="Gene3D" id="1.50.40.10">
    <property type="entry name" value="Mitochondrial carrier domain"/>
    <property type="match status" value="1"/>
</dbReference>
<evidence type="ECO:0000313" key="12">
    <source>
        <dbReference type="Proteomes" id="UP000788993"/>
    </source>
</evidence>
<organism evidence="11 12">
    <name type="scientific">Ogataea polymorpha</name>
    <dbReference type="NCBI Taxonomy" id="460523"/>
    <lineage>
        <taxon>Eukaryota</taxon>
        <taxon>Fungi</taxon>
        <taxon>Dikarya</taxon>
        <taxon>Ascomycota</taxon>
        <taxon>Saccharomycotina</taxon>
        <taxon>Pichiomycetes</taxon>
        <taxon>Pichiales</taxon>
        <taxon>Pichiaceae</taxon>
        <taxon>Ogataea</taxon>
    </lineage>
</organism>
<evidence type="ECO:0000313" key="11">
    <source>
        <dbReference type="EMBL" id="KAH3677993.1"/>
    </source>
</evidence>
<keyword evidence="6" id="KW-1133">Transmembrane helix</keyword>
<feature type="repeat" description="Solcar" evidence="9">
    <location>
        <begin position="105"/>
        <end position="202"/>
    </location>
</feature>
<dbReference type="InterPro" id="IPR023395">
    <property type="entry name" value="MCP_dom_sf"/>
</dbReference>
<dbReference type="AlphaFoldDB" id="A0A9P8PTD5"/>
<dbReference type="SUPFAM" id="SSF103506">
    <property type="entry name" value="Mitochondrial carrier"/>
    <property type="match status" value="1"/>
</dbReference>
<accession>A0A9P8PTD5</accession>
<evidence type="ECO:0000256" key="1">
    <source>
        <dbReference type="ARBA" id="ARBA00004448"/>
    </source>
</evidence>
<evidence type="ECO:0000256" key="2">
    <source>
        <dbReference type="ARBA" id="ARBA00022448"/>
    </source>
</evidence>
<dbReference type="GO" id="GO:0005743">
    <property type="term" value="C:mitochondrial inner membrane"/>
    <property type="evidence" value="ECO:0007669"/>
    <property type="project" value="UniProtKB-SubCell"/>
</dbReference>
<dbReference type="EMBL" id="JAEUBD010000095">
    <property type="protein sequence ID" value="KAH3677993.1"/>
    <property type="molecule type" value="Genomic_DNA"/>
</dbReference>
<comment type="subcellular location">
    <subcellularLocation>
        <location evidence="1">Mitochondrion inner membrane</location>
        <topology evidence="1">Multi-pass membrane protein</topology>
    </subcellularLocation>
</comment>
<comment type="similarity">
    <text evidence="10">Belongs to the mitochondrial carrier (TC 2.A.29) family.</text>
</comment>
<dbReference type="PROSITE" id="PS50920">
    <property type="entry name" value="SOLCAR"/>
    <property type="match status" value="3"/>
</dbReference>
<comment type="caution">
    <text evidence="11">The sequence shown here is derived from an EMBL/GenBank/DDBJ whole genome shotgun (WGS) entry which is preliminary data.</text>
</comment>
<keyword evidence="12" id="KW-1185">Reference proteome</keyword>
<feature type="repeat" description="Solcar" evidence="9">
    <location>
        <begin position="209"/>
        <end position="300"/>
    </location>
</feature>
<keyword evidence="2 10" id="KW-0813">Transport</keyword>
<evidence type="ECO:0000256" key="8">
    <source>
        <dbReference type="ARBA" id="ARBA00023136"/>
    </source>
</evidence>
<reference evidence="11" key="1">
    <citation type="journal article" date="2021" name="Open Biol.">
        <title>Shared evolutionary footprints suggest mitochondrial oxidative damage underlies multiple complex I losses in fungi.</title>
        <authorList>
            <person name="Schikora-Tamarit M.A."/>
            <person name="Marcet-Houben M."/>
            <person name="Nosek J."/>
            <person name="Gabaldon T."/>
        </authorList>
    </citation>
    <scope>NUCLEOTIDE SEQUENCE</scope>
    <source>
        <strain evidence="11">NCAIM Y.01608</strain>
    </source>
</reference>
<dbReference type="Proteomes" id="UP000788993">
    <property type="component" value="Unassembled WGS sequence"/>
</dbReference>
<feature type="repeat" description="Solcar" evidence="9">
    <location>
        <begin position="11"/>
        <end position="97"/>
    </location>
</feature>
<evidence type="ECO:0000256" key="6">
    <source>
        <dbReference type="ARBA" id="ARBA00022989"/>
    </source>
</evidence>